<keyword evidence="3" id="KW-1185">Reference proteome</keyword>
<dbReference type="SUPFAM" id="SSF55846">
    <property type="entry name" value="N-acetylmuramoyl-L-alanine amidase-like"/>
    <property type="match status" value="1"/>
</dbReference>
<evidence type="ECO:0000313" key="3">
    <source>
        <dbReference type="Proteomes" id="UP001436297"/>
    </source>
</evidence>
<feature type="domain" description="N-acetylmuramoyl-L-alanine amidase" evidence="1">
    <location>
        <begin position="14"/>
        <end position="160"/>
    </location>
</feature>
<dbReference type="RefSeq" id="WP_251517605.1">
    <property type="nucleotide sequence ID" value="NZ_CP128355.1"/>
</dbReference>
<dbReference type="Gene3D" id="3.40.80.10">
    <property type="entry name" value="Peptidoglycan recognition protein-like"/>
    <property type="match status" value="1"/>
</dbReference>
<gene>
    <name evidence="2" type="ORF">QQM35_01555</name>
</gene>
<proteinExistence type="predicted"/>
<sequence>MLHHIYSDYYKQPAKITEKKPEIHGVVLHDDAENNKAVDYIQWLQRRIDKDELEKGWACVYVDKESCYWFHPSNYIEWHCGEPFANAHFIGIERCQSLINGVLSDKAFMENEETSYWIAALLLKKYNLPITRETVRLHKEFSDTACPARAWQVHLGDVPTNEKNINKLKDYFIEHIKRYSDQITKDDLDVLG</sequence>
<dbReference type="InterPro" id="IPR002502">
    <property type="entry name" value="Amidase_domain"/>
</dbReference>
<name>A0ABZ3EDD2_9STAP</name>
<dbReference type="Proteomes" id="UP001436297">
    <property type="component" value="Chromosome"/>
</dbReference>
<organism evidence="2 3">
    <name type="scientific">Staphylococcus hsinchuensis</name>
    <dbReference type="NCBI Taxonomy" id="3051183"/>
    <lineage>
        <taxon>Bacteria</taxon>
        <taxon>Bacillati</taxon>
        <taxon>Bacillota</taxon>
        <taxon>Bacilli</taxon>
        <taxon>Bacillales</taxon>
        <taxon>Staphylococcaceae</taxon>
        <taxon>Staphylococcus</taxon>
    </lineage>
</organism>
<dbReference type="Pfam" id="PF01510">
    <property type="entry name" value="Amidase_2"/>
    <property type="match status" value="1"/>
</dbReference>
<reference evidence="2 3" key="1">
    <citation type="journal article" date="2024" name="Pathogens">
        <title>Staphylococcus hsinchuensis sp. nov., Isolated from Soymilk.</title>
        <authorList>
            <person name="Wang Y.T."/>
            <person name="Lin Y.C."/>
            <person name="Hsieh Y.H."/>
            <person name="Lin Y.T."/>
            <person name="Hamada M."/>
            <person name="Chen C.C."/>
            <person name="Liou J.S."/>
            <person name="Lee A.Y."/>
            <person name="Zhang W.L."/>
            <person name="Chen Y.T."/>
            <person name="Huang C.H."/>
        </authorList>
    </citation>
    <scope>NUCLEOTIDE SEQUENCE [LARGE SCALE GENOMIC DNA]</scope>
    <source>
        <strain evidence="2 3">H164</strain>
    </source>
</reference>
<accession>A0ABZ3EDD2</accession>
<protein>
    <submittedName>
        <fullName evidence="2">N-acetylmuramoyl-L-alanine amidase</fullName>
    </submittedName>
</protein>
<dbReference type="InterPro" id="IPR036505">
    <property type="entry name" value="Amidase/PGRP_sf"/>
</dbReference>
<evidence type="ECO:0000313" key="2">
    <source>
        <dbReference type="EMBL" id="XAF70830.1"/>
    </source>
</evidence>
<evidence type="ECO:0000259" key="1">
    <source>
        <dbReference type="SMART" id="SM00644"/>
    </source>
</evidence>
<dbReference type="SMART" id="SM00644">
    <property type="entry name" value="Ami_2"/>
    <property type="match status" value="1"/>
</dbReference>
<dbReference type="EMBL" id="CP128355">
    <property type="protein sequence ID" value="XAF70830.1"/>
    <property type="molecule type" value="Genomic_DNA"/>
</dbReference>